<protein>
    <submittedName>
        <fullName evidence="2">Uncharacterized protein</fullName>
    </submittedName>
</protein>
<evidence type="ECO:0000313" key="3">
    <source>
        <dbReference type="Proteomes" id="UP000590511"/>
    </source>
</evidence>
<reference evidence="2 3" key="1">
    <citation type="submission" date="2020-08" db="EMBL/GenBank/DDBJ databases">
        <title>Sequencing the genomes of 1000 actinobacteria strains.</title>
        <authorList>
            <person name="Klenk H.-P."/>
        </authorList>
    </citation>
    <scope>NUCLEOTIDE SEQUENCE [LARGE SCALE GENOMIC DNA]</scope>
    <source>
        <strain evidence="2 3">DSM 43150</strain>
    </source>
</reference>
<dbReference type="Proteomes" id="UP000631312">
    <property type="component" value="Unassembled WGS sequence"/>
</dbReference>
<proteinExistence type="predicted"/>
<comment type="caution">
    <text evidence="2">The sequence shown here is derived from an EMBL/GenBank/DDBJ whole genome shotgun (WGS) entry which is preliminary data.</text>
</comment>
<dbReference type="AlphaFoldDB" id="A0A7W7HQW8"/>
<name>A0A7W7HQW8_9ACTN</name>
<dbReference type="RefSeq" id="WP_188126481.1">
    <property type="nucleotide sequence ID" value="NZ_BOMP01000051.1"/>
</dbReference>
<dbReference type="Proteomes" id="UP000590511">
    <property type="component" value="Unassembled WGS sequence"/>
</dbReference>
<dbReference type="EMBL" id="BOMP01000051">
    <property type="protein sequence ID" value="GIE40677.1"/>
    <property type="molecule type" value="Genomic_DNA"/>
</dbReference>
<reference evidence="1 4" key="2">
    <citation type="submission" date="2021-01" db="EMBL/GenBank/DDBJ databases">
        <title>Whole genome shotgun sequence of Actinoplanes lobatus NBRC 12513.</title>
        <authorList>
            <person name="Komaki H."/>
            <person name="Tamura T."/>
        </authorList>
    </citation>
    <scope>NUCLEOTIDE SEQUENCE [LARGE SCALE GENOMIC DNA]</scope>
    <source>
        <strain evidence="1 4">NBRC 12513</strain>
    </source>
</reference>
<sequence>MTTVAAPVADMQILLDVREWPDGLHDQDRIVELWAMIEPVLHGRDLTRRPRYTLGHPNGDVHIALARLAPGADPIVGPSTTFQIVGMLEPAKVRYRCQGCTAEGRERYGSFTCRECGTEALDKRLCDVHARILDGALIATCTDHEPTCVECGATATFRCAGGRCQRQRAHCDRHRRAHPSGPDLSYCPSCYDAQFPACEHRGCANMGKARCEVTEAGLTPCGVKMCAQHLRRWQVFGGEGLGLALCGRHHRELPAYAPPVLIRQIVAGAYLRSKRRRDAEPLPSLRGFGHSLRRAGHTEPALDFRWILSTIDAAQQELAGAGGRDADGLRTLIQRRRRRWDEEIKLIAEGNDRGAELVERLKVLVRHAIPEHGDAIAANLTLADYNRPRRQRDGDRPGLLFVRVPEAYRGLFIGRQGTLIRYFSDQLSQGEQGGVRVQIESDKRGSRR</sequence>
<accession>A0A7W7HQW8</accession>
<evidence type="ECO:0000313" key="2">
    <source>
        <dbReference type="EMBL" id="MBB4755004.1"/>
    </source>
</evidence>
<gene>
    <name evidence="1" type="ORF">Alo02nite_35750</name>
    <name evidence="2" type="ORF">BJ964_009165</name>
</gene>
<dbReference type="EMBL" id="JACHNC010000001">
    <property type="protein sequence ID" value="MBB4755004.1"/>
    <property type="molecule type" value="Genomic_DNA"/>
</dbReference>
<keyword evidence="4" id="KW-1185">Reference proteome</keyword>
<evidence type="ECO:0000313" key="1">
    <source>
        <dbReference type="EMBL" id="GIE40677.1"/>
    </source>
</evidence>
<evidence type="ECO:0000313" key="4">
    <source>
        <dbReference type="Proteomes" id="UP000631312"/>
    </source>
</evidence>
<organism evidence="2 3">
    <name type="scientific">Actinoplanes lobatus</name>
    <dbReference type="NCBI Taxonomy" id="113568"/>
    <lineage>
        <taxon>Bacteria</taxon>
        <taxon>Bacillati</taxon>
        <taxon>Actinomycetota</taxon>
        <taxon>Actinomycetes</taxon>
        <taxon>Micromonosporales</taxon>
        <taxon>Micromonosporaceae</taxon>
        <taxon>Actinoplanes</taxon>
    </lineage>
</organism>